<evidence type="ECO:0000313" key="2">
    <source>
        <dbReference type="Ensembl" id="ENSMFAP00000060009.1"/>
    </source>
</evidence>
<feature type="transmembrane region" description="Helical" evidence="1">
    <location>
        <begin position="90"/>
        <end position="108"/>
    </location>
</feature>
<evidence type="ECO:0000313" key="3">
    <source>
        <dbReference type="Proteomes" id="UP000233100"/>
    </source>
</evidence>
<keyword evidence="1" id="KW-1133">Transmembrane helix</keyword>
<keyword evidence="1" id="KW-0812">Transmembrane</keyword>
<reference evidence="2 3" key="1">
    <citation type="submission" date="2013-03" db="EMBL/GenBank/DDBJ databases">
        <authorList>
            <person name="Warren W."/>
            <person name="Wilson R.K."/>
        </authorList>
    </citation>
    <scope>NUCLEOTIDE SEQUENCE</scope>
</reference>
<dbReference type="AlphaFoldDB" id="A0A7N9D3G7"/>
<dbReference type="Proteomes" id="UP000233100">
    <property type="component" value="Chromosome 11"/>
</dbReference>
<keyword evidence="1" id="KW-0472">Membrane</keyword>
<gene>
    <name evidence="2" type="primary">RNFT2</name>
</gene>
<feature type="transmembrane region" description="Helical" evidence="1">
    <location>
        <begin position="51"/>
        <end position="69"/>
    </location>
</feature>
<dbReference type="Ensembl" id="ENSMFAT00000077143.1">
    <property type="protein sequence ID" value="ENSMFAP00000060009.1"/>
    <property type="gene ID" value="ENSMFAG00000033209.2"/>
</dbReference>
<sequence length="172" mass="19202">MRLPSPLQVKDLAIHEVPTCRIFSFFPSLPPSLPYFLLSFLPSFPPSLPPSFLPSFLLSFLPSFLFFFLQSDQDSVLKKKKKKRSVLAQMWLPLGLLSLCLSPLSILSSPSLKSQACQRLLWTLPSPLVAKGTTHVMDVSTNQGGGLEHRNHLCFCDLYDRATSPPLKCSLL</sequence>
<dbReference type="Bgee" id="ENSMFAG00000033209">
    <property type="expression patterns" value="Expressed in cerebellum and 5 other cell types or tissues"/>
</dbReference>
<evidence type="ECO:0000256" key="1">
    <source>
        <dbReference type="SAM" id="Phobius"/>
    </source>
</evidence>
<name>A0A7N9D3G7_MACFA</name>
<proteinExistence type="predicted"/>
<organism evidence="2 3">
    <name type="scientific">Macaca fascicularis</name>
    <name type="common">Crab-eating macaque</name>
    <name type="synonym">Cynomolgus monkey</name>
    <dbReference type="NCBI Taxonomy" id="9541"/>
    <lineage>
        <taxon>Eukaryota</taxon>
        <taxon>Metazoa</taxon>
        <taxon>Chordata</taxon>
        <taxon>Craniata</taxon>
        <taxon>Vertebrata</taxon>
        <taxon>Euteleostomi</taxon>
        <taxon>Mammalia</taxon>
        <taxon>Eutheria</taxon>
        <taxon>Euarchontoglires</taxon>
        <taxon>Primates</taxon>
        <taxon>Haplorrhini</taxon>
        <taxon>Catarrhini</taxon>
        <taxon>Cercopithecidae</taxon>
        <taxon>Cercopithecinae</taxon>
        <taxon>Macaca</taxon>
    </lineage>
</organism>
<reference evidence="2" key="2">
    <citation type="submission" date="2025-08" db="UniProtKB">
        <authorList>
            <consortium name="Ensembl"/>
        </authorList>
    </citation>
    <scope>IDENTIFICATION</scope>
</reference>
<protein>
    <submittedName>
        <fullName evidence="2">Ring finger protein, transmembrane 2</fullName>
    </submittedName>
</protein>
<dbReference type="GeneTree" id="ENSGT00940000158419"/>
<accession>A0A7N9D3G7</accession>
<keyword evidence="3" id="KW-1185">Reference proteome</keyword>
<reference evidence="2" key="3">
    <citation type="submission" date="2025-09" db="UniProtKB">
        <authorList>
            <consortium name="Ensembl"/>
        </authorList>
    </citation>
    <scope>IDENTIFICATION</scope>
</reference>